<feature type="region of interest" description="Disordered" evidence="1">
    <location>
        <begin position="76"/>
        <end position="98"/>
    </location>
</feature>
<dbReference type="Proteomes" id="UP000315783">
    <property type="component" value="Unassembled WGS sequence"/>
</dbReference>
<evidence type="ECO:0000313" key="3">
    <source>
        <dbReference type="Proteomes" id="UP000315783"/>
    </source>
</evidence>
<evidence type="ECO:0000313" key="2">
    <source>
        <dbReference type="EMBL" id="TQV92945.1"/>
    </source>
</evidence>
<name>A0A545UU33_9HYPO</name>
<proteinExistence type="predicted"/>
<feature type="compositionally biased region" description="Basic and acidic residues" evidence="1">
    <location>
        <begin position="89"/>
        <end position="98"/>
    </location>
</feature>
<keyword evidence="3" id="KW-1185">Reference proteome</keyword>
<comment type="caution">
    <text evidence="2">The sequence shown here is derived from an EMBL/GenBank/DDBJ whole genome shotgun (WGS) entry which is preliminary data.</text>
</comment>
<reference evidence="2 3" key="1">
    <citation type="journal article" date="2019" name="Appl. Microbiol. Biotechnol.">
        <title>Genome sequence of Isaria javanica and comparative genome analysis insights into family S53 peptidase evolution in fungal entomopathogens.</title>
        <authorList>
            <person name="Lin R."/>
            <person name="Zhang X."/>
            <person name="Xin B."/>
            <person name="Zou M."/>
            <person name="Gao Y."/>
            <person name="Qin F."/>
            <person name="Hu Q."/>
            <person name="Xie B."/>
            <person name="Cheng X."/>
        </authorList>
    </citation>
    <scope>NUCLEOTIDE SEQUENCE [LARGE SCALE GENOMIC DNA]</scope>
    <source>
        <strain evidence="2 3">IJ1G</strain>
    </source>
</reference>
<protein>
    <submittedName>
        <fullName evidence="2">Uncharacterized protein</fullName>
    </submittedName>
</protein>
<dbReference type="EMBL" id="SPUK01000013">
    <property type="protein sequence ID" value="TQV92945.1"/>
    <property type="molecule type" value="Genomic_DNA"/>
</dbReference>
<evidence type="ECO:0000256" key="1">
    <source>
        <dbReference type="SAM" id="MobiDB-lite"/>
    </source>
</evidence>
<sequence length="98" mass="11155">MQRDAESFEQITNTIVSQFGRLILVREVASRIENKRGAAFELYQSGFRGTNGSDRNVRLFGKLWVHLLQFGYPDERHGVSGEQGNKPAMKIEQDQIKG</sequence>
<accession>A0A545UU33</accession>
<dbReference type="AlphaFoldDB" id="A0A545UU33"/>
<gene>
    <name evidence="2" type="ORF">IF1G_08248</name>
</gene>
<organism evidence="2 3">
    <name type="scientific">Cordyceps javanica</name>
    <dbReference type="NCBI Taxonomy" id="43265"/>
    <lineage>
        <taxon>Eukaryota</taxon>
        <taxon>Fungi</taxon>
        <taxon>Dikarya</taxon>
        <taxon>Ascomycota</taxon>
        <taxon>Pezizomycotina</taxon>
        <taxon>Sordariomycetes</taxon>
        <taxon>Hypocreomycetidae</taxon>
        <taxon>Hypocreales</taxon>
        <taxon>Cordycipitaceae</taxon>
        <taxon>Cordyceps</taxon>
    </lineage>
</organism>